<dbReference type="PANTHER" id="PTHR43300">
    <property type="entry name" value="ACETYLTRANSFERASE"/>
    <property type="match status" value="1"/>
</dbReference>
<dbReference type="InterPro" id="IPR001451">
    <property type="entry name" value="Hexapep"/>
</dbReference>
<name>A0A0G0HUR1_9BACT</name>
<dbReference type="Gene3D" id="2.160.10.10">
    <property type="entry name" value="Hexapeptide repeat proteins"/>
    <property type="match status" value="1"/>
</dbReference>
<dbReference type="Pfam" id="PF00132">
    <property type="entry name" value="Hexapep"/>
    <property type="match status" value="2"/>
</dbReference>
<dbReference type="InterPro" id="IPR011004">
    <property type="entry name" value="Trimer_LpxA-like_sf"/>
</dbReference>
<dbReference type="Proteomes" id="UP000034603">
    <property type="component" value="Unassembled WGS sequence"/>
</dbReference>
<dbReference type="GO" id="GO:0016740">
    <property type="term" value="F:transferase activity"/>
    <property type="evidence" value="ECO:0007669"/>
    <property type="project" value="UniProtKB-KW"/>
</dbReference>
<evidence type="ECO:0000313" key="2">
    <source>
        <dbReference type="Proteomes" id="UP000034603"/>
    </source>
</evidence>
<dbReference type="InterPro" id="IPR050179">
    <property type="entry name" value="Trans_hexapeptide_repeat"/>
</dbReference>
<proteinExistence type="predicted"/>
<dbReference type="AlphaFoldDB" id="A0A0G0HUR1"/>
<comment type="caution">
    <text evidence="1">The sequence shown here is derived from an EMBL/GenBank/DDBJ whole genome shotgun (WGS) entry which is preliminary data.</text>
</comment>
<protein>
    <submittedName>
        <fullName evidence="1">Transferase hexapeptide repeat containing protein</fullName>
    </submittedName>
</protein>
<sequence>MLHNDVTVGENTKLYNSQLSNLYGCEIGNDCVIGTFVEIRKGVRIGNKVKIQAFAFIPEGVTIEDEVFIGPHVCFTNDIYPRSTKADGSLQTNNDWTEIKTLVKRRASISANATIVCGVTIGENALIGAGAVVTKDVPANEIWVGNPAKFLKRVT</sequence>
<dbReference type="SUPFAM" id="SSF51161">
    <property type="entry name" value="Trimeric LpxA-like enzymes"/>
    <property type="match status" value="1"/>
</dbReference>
<evidence type="ECO:0000313" key="1">
    <source>
        <dbReference type="EMBL" id="KKQ46017.1"/>
    </source>
</evidence>
<reference evidence="1 2" key="1">
    <citation type="journal article" date="2015" name="Nature">
        <title>rRNA introns, odd ribosomes, and small enigmatic genomes across a large radiation of phyla.</title>
        <authorList>
            <person name="Brown C.T."/>
            <person name="Hug L.A."/>
            <person name="Thomas B.C."/>
            <person name="Sharon I."/>
            <person name="Castelle C.J."/>
            <person name="Singh A."/>
            <person name="Wilkins M.J."/>
            <person name="Williams K.H."/>
            <person name="Banfield J.F."/>
        </authorList>
    </citation>
    <scope>NUCLEOTIDE SEQUENCE [LARGE SCALE GENOMIC DNA]</scope>
</reference>
<dbReference type="EMBL" id="LBTR01000006">
    <property type="protein sequence ID" value="KKQ46017.1"/>
    <property type="molecule type" value="Genomic_DNA"/>
</dbReference>
<keyword evidence="1" id="KW-0808">Transferase</keyword>
<dbReference type="PANTHER" id="PTHR43300:SF4">
    <property type="entry name" value="ACYL-[ACYL-CARRIER-PROTEIN]--UDP-N-ACETYLGLUCOSAMINE O-ACYLTRANSFERASE"/>
    <property type="match status" value="1"/>
</dbReference>
<organism evidence="1 2">
    <name type="scientific">Candidatus Woesebacteria bacterium GW2011_GWA1_37_8</name>
    <dbReference type="NCBI Taxonomy" id="1618546"/>
    <lineage>
        <taxon>Bacteria</taxon>
        <taxon>Candidatus Woeseibacteriota</taxon>
    </lineage>
</organism>
<gene>
    <name evidence="1" type="ORF">US62_C0006G0028</name>
</gene>
<accession>A0A0G0HUR1</accession>
<dbReference type="PATRIC" id="fig|1618546.3.peg.197"/>
<dbReference type="CDD" id="cd03358">
    <property type="entry name" value="LbH_WxcM_N_like"/>
    <property type="match status" value="1"/>
</dbReference>